<sequence>MNLKFKATLQKEWILLDDKIIYGGSEILLTDIESVDLMFKSSVGSNGLINIVANGKKVRLIYPDKSKENAEKALVYLLDNCGTEEEKLKYKKKLEYKRSTQDVKDEINTLPYKSVWGTRKEVSELPTILGEDEHIKALTSGLTDGKTWLIVCTTKRILMLDRGMIGLTLIDTPLDRINTITHTKGLLFGKISITDGATTRAIENIPNKTISFFADTVNNEVEVYKRNKNTFTTQVVNDVSPADELIKYKQLLDMGALTEEEFDIKKKEILGL</sequence>
<name>A0A9P1KZ35_PARSO</name>
<dbReference type="EMBL" id="CDNY01000003">
    <property type="protein sequence ID" value="CEO33007.1"/>
    <property type="molecule type" value="Genomic_DNA"/>
</dbReference>
<accession>A0A9P1KZ35</accession>
<evidence type="ECO:0000259" key="1">
    <source>
        <dbReference type="Pfam" id="PF09851"/>
    </source>
</evidence>
<dbReference type="InterPro" id="IPR039519">
    <property type="entry name" value="YokE-like_PH"/>
</dbReference>
<evidence type="ECO:0000313" key="3">
    <source>
        <dbReference type="EMBL" id="CEO33007.1"/>
    </source>
</evidence>
<feature type="domain" description="SHOCT" evidence="1">
    <location>
        <begin position="243"/>
        <end position="270"/>
    </location>
</feature>
<dbReference type="RefSeq" id="WP_057558084.1">
    <property type="nucleotide sequence ID" value="NZ_CDNY01000003.1"/>
</dbReference>
<dbReference type="AlphaFoldDB" id="A0A9P1KZ35"/>
<dbReference type="Pfam" id="PF09851">
    <property type="entry name" value="SHOCT"/>
    <property type="match status" value="1"/>
</dbReference>
<evidence type="ECO:0008006" key="5">
    <source>
        <dbReference type="Google" id="ProtNLM"/>
    </source>
</evidence>
<evidence type="ECO:0000259" key="2">
    <source>
        <dbReference type="Pfam" id="PF14470"/>
    </source>
</evidence>
<gene>
    <name evidence="3" type="ORF">UMC4404_09871</name>
</gene>
<dbReference type="Pfam" id="PF14470">
    <property type="entry name" value="bPH_3"/>
    <property type="match status" value="1"/>
</dbReference>
<evidence type="ECO:0000313" key="4">
    <source>
        <dbReference type="Proteomes" id="UP000049685"/>
    </source>
</evidence>
<feature type="domain" description="YokE-like PH" evidence="2">
    <location>
        <begin position="129"/>
        <end position="218"/>
    </location>
</feature>
<dbReference type="Proteomes" id="UP000049685">
    <property type="component" value="Unassembled WGS sequence"/>
</dbReference>
<organism evidence="3 4">
    <name type="scientific">Paraclostridium sordellii</name>
    <name type="common">Clostridium sordellii</name>
    <dbReference type="NCBI Taxonomy" id="1505"/>
    <lineage>
        <taxon>Bacteria</taxon>
        <taxon>Bacillati</taxon>
        <taxon>Bacillota</taxon>
        <taxon>Clostridia</taxon>
        <taxon>Peptostreptococcales</taxon>
        <taxon>Peptostreptococcaceae</taxon>
        <taxon>Paraclostridium</taxon>
    </lineage>
</organism>
<protein>
    <recommendedName>
        <fullName evidence="5">SHOCT domain-containing protein</fullName>
    </recommendedName>
</protein>
<dbReference type="InterPro" id="IPR018649">
    <property type="entry name" value="SHOCT"/>
</dbReference>
<comment type="caution">
    <text evidence="3">The sequence shown here is derived from an EMBL/GenBank/DDBJ whole genome shotgun (WGS) entry which is preliminary data.</text>
</comment>
<proteinExistence type="predicted"/>
<reference evidence="4" key="1">
    <citation type="submission" date="2015-01" db="EMBL/GenBank/DDBJ databases">
        <authorList>
            <person name="Aslett A.Martin."/>
            <person name="De Silva Nishadi"/>
        </authorList>
    </citation>
    <scope>NUCLEOTIDE SEQUENCE [LARGE SCALE GENOMIC DNA]</scope>
    <source>
        <strain evidence="4">UMC4404</strain>
    </source>
</reference>